<dbReference type="Pfam" id="PF09836">
    <property type="entry name" value="DUF2063"/>
    <property type="match status" value="1"/>
</dbReference>
<organism evidence="2 3">
    <name type="scientific">Sphingomonas oligophenolica</name>
    <dbReference type="NCBI Taxonomy" id="301154"/>
    <lineage>
        <taxon>Bacteria</taxon>
        <taxon>Pseudomonadati</taxon>
        <taxon>Pseudomonadota</taxon>
        <taxon>Alphaproteobacteria</taxon>
        <taxon>Sphingomonadales</taxon>
        <taxon>Sphingomonadaceae</taxon>
        <taxon>Sphingomonas</taxon>
    </lineage>
</organism>
<dbReference type="RefSeq" id="WP_343891916.1">
    <property type="nucleotide sequence ID" value="NZ_BAAAEH010000047.1"/>
</dbReference>
<evidence type="ECO:0000313" key="3">
    <source>
        <dbReference type="Proteomes" id="UP001419910"/>
    </source>
</evidence>
<dbReference type="Gene3D" id="1.10.150.690">
    <property type="entry name" value="DUF2063"/>
    <property type="match status" value="1"/>
</dbReference>
<comment type="caution">
    <text evidence="2">The sequence shown here is derived from an EMBL/GenBank/DDBJ whole genome shotgun (WGS) entry which is preliminary data.</text>
</comment>
<keyword evidence="2" id="KW-0238">DNA-binding</keyword>
<protein>
    <submittedName>
        <fullName evidence="2">DNA-binding domain-containing protein</fullName>
    </submittedName>
</protein>
<dbReference type="Proteomes" id="UP001419910">
    <property type="component" value="Unassembled WGS sequence"/>
</dbReference>
<feature type="domain" description="Putative DNA-binding" evidence="1">
    <location>
        <begin position="7"/>
        <end position="99"/>
    </location>
</feature>
<name>A0ABU9Y0D9_9SPHN</name>
<proteinExistence type="predicted"/>
<accession>A0ABU9Y0D9</accession>
<dbReference type="InterPro" id="IPR018640">
    <property type="entry name" value="DUF2063"/>
</dbReference>
<dbReference type="InterPro" id="IPR044922">
    <property type="entry name" value="DUF2063_N_sf"/>
</dbReference>
<evidence type="ECO:0000259" key="1">
    <source>
        <dbReference type="Pfam" id="PF09836"/>
    </source>
</evidence>
<dbReference type="GO" id="GO:0003677">
    <property type="term" value="F:DNA binding"/>
    <property type="evidence" value="ECO:0007669"/>
    <property type="project" value="UniProtKB-KW"/>
</dbReference>
<evidence type="ECO:0000313" key="2">
    <source>
        <dbReference type="EMBL" id="MEN2789262.1"/>
    </source>
</evidence>
<dbReference type="EMBL" id="JBDIME010000003">
    <property type="protein sequence ID" value="MEN2789262.1"/>
    <property type="molecule type" value="Genomic_DNA"/>
</dbReference>
<gene>
    <name evidence="2" type="ORF">ABC974_06465</name>
</gene>
<sequence>MAGLADLQSWLQAAMLDGEAQDPRDHVRGDNRLTAGMRLGIYAQGYRQRLFECLETEYPVLAALAGPTAFGLFAQGYIAAHPSRSYTLYDFGAGFADYLEAARPVGDGTPQPVEAIPAALARIERARAEVHRARGVERDSPVAPEAGLDPVMASILGLRHGRARRWWRPDTVRLLTLPFDFTDTLACAERGEAPPLPVAGQTRLSVSRVQYRVVCKRLEPWQHDWLAALPDDPHDATEMPPAARILPWLTTAMEQGLAMPIA</sequence>
<reference evidence="2 3" key="1">
    <citation type="submission" date="2024-05" db="EMBL/GenBank/DDBJ databases">
        <authorList>
            <person name="Liu Q."/>
            <person name="Xin Y.-H."/>
        </authorList>
    </citation>
    <scope>NUCLEOTIDE SEQUENCE [LARGE SCALE GENOMIC DNA]</scope>
    <source>
        <strain evidence="2 3">CGMCC 1.10181</strain>
    </source>
</reference>
<keyword evidence="3" id="KW-1185">Reference proteome</keyword>